<proteinExistence type="predicted"/>
<protein>
    <recommendedName>
        <fullName evidence="5">PPIase cyclophilin-type domain-containing protein</fullName>
    </recommendedName>
</protein>
<feature type="region of interest" description="Disordered" evidence="1">
    <location>
        <begin position="284"/>
        <end position="308"/>
    </location>
</feature>
<organism evidence="3 4">
    <name type="scientific">Nannochloropsis salina CCMP1776</name>
    <dbReference type="NCBI Taxonomy" id="1027361"/>
    <lineage>
        <taxon>Eukaryota</taxon>
        <taxon>Sar</taxon>
        <taxon>Stramenopiles</taxon>
        <taxon>Ochrophyta</taxon>
        <taxon>Eustigmatophyceae</taxon>
        <taxon>Eustigmatales</taxon>
        <taxon>Monodopsidaceae</taxon>
        <taxon>Microchloropsis</taxon>
        <taxon>Microchloropsis salina</taxon>
    </lineage>
</organism>
<feature type="region of interest" description="Disordered" evidence="1">
    <location>
        <begin position="538"/>
        <end position="582"/>
    </location>
</feature>
<evidence type="ECO:0000256" key="2">
    <source>
        <dbReference type="SAM" id="SignalP"/>
    </source>
</evidence>
<evidence type="ECO:0000256" key="1">
    <source>
        <dbReference type="SAM" id="MobiDB-lite"/>
    </source>
</evidence>
<comment type="caution">
    <text evidence="3">The sequence shown here is derived from an EMBL/GenBank/DDBJ whole genome shotgun (WGS) entry which is preliminary data.</text>
</comment>
<name>A0A4D9DDF6_9STRA</name>
<accession>A0A4D9DDF6</accession>
<feature type="signal peptide" evidence="2">
    <location>
        <begin position="1"/>
        <end position="18"/>
    </location>
</feature>
<feature type="compositionally biased region" description="Basic and acidic residues" evidence="1">
    <location>
        <begin position="572"/>
        <end position="582"/>
    </location>
</feature>
<evidence type="ECO:0008006" key="5">
    <source>
        <dbReference type="Google" id="ProtNLM"/>
    </source>
</evidence>
<keyword evidence="4" id="KW-1185">Reference proteome</keyword>
<keyword evidence="2" id="KW-0732">Signal</keyword>
<dbReference type="AlphaFoldDB" id="A0A4D9DDF6"/>
<dbReference type="OrthoDB" id="194440at2759"/>
<dbReference type="EMBL" id="SDOX01000002">
    <property type="protein sequence ID" value="TFJ88143.1"/>
    <property type="molecule type" value="Genomic_DNA"/>
</dbReference>
<sequence>MTKATILVLLSLLLSGNASVTAARSSGYGAMDAKDSIIQTVASEEDGIVCDTTGAKRHKVLAQALGTLFDQYEIHEGNLSFHMGGNPAGKYGVVKFDDALIPTALKRAAKATAGFPVPIEVSFLMGPQDAVFWYGCTPPPTRYFSIRSYLAYRFPGEGRNISGYMPGAELGDPVNNAVIRTTGGPTDPFGKTTLFVSTGDKVAFHRVREAFAQAGLPGEAANLDVLPSELVRFRDTTLPWAVDRSDTIAWQFRVNEFINPAEGAAYLDKAWPVFLLRAKPSEGGRGDGGVAPAMPLTAPPLKTRGTGESEEWLRSALEKLVEAVKTRMEVDRGLVLTHSFPLAPCMPDAIRCISDLDYCPVAMPIPQWNLTACNPTCDWFTRDSLYSTPPADSDFINFMIPRDRILIVVGVNHALLGKAAFTNFLVTGIRNPERPGHTPNFSSSHLAGSGQYYLPGVRPESDFLYAQELSRDCGFPPRPFCELVTEDNIAYDEYLFFAERAYLEMQTTVGPSPDEVISPFILAFDPAADPLLTAVDVPEPRVKPEGGMGTGRRHGAAATLRGQRLSSMMAENGDKEGGTAEQ</sequence>
<evidence type="ECO:0000313" key="3">
    <source>
        <dbReference type="EMBL" id="TFJ88143.1"/>
    </source>
</evidence>
<dbReference type="Proteomes" id="UP000355283">
    <property type="component" value="Unassembled WGS sequence"/>
</dbReference>
<feature type="chain" id="PRO_5020033166" description="PPIase cyclophilin-type domain-containing protein" evidence="2">
    <location>
        <begin position="19"/>
        <end position="582"/>
    </location>
</feature>
<evidence type="ECO:0000313" key="4">
    <source>
        <dbReference type="Proteomes" id="UP000355283"/>
    </source>
</evidence>
<reference evidence="3 4" key="1">
    <citation type="submission" date="2019-01" db="EMBL/GenBank/DDBJ databases">
        <title>Nuclear Genome Assembly of the Microalgal Biofuel strain Nannochloropsis salina CCMP1776.</title>
        <authorList>
            <person name="Hovde B."/>
        </authorList>
    </citation>
    <scope>NUCLEOTIDE SEQUENCE [LARGE SCALE GENOMIC DNA]</scope>
    <source>
        <strain evidence="3 4">CCMP1776</strain>
    </source>
</reference>
<gene>
    <name evidence="3" type="ORF">NSK_000497</name>
</gene>